<gene>
    <name evidence="2" type="ORF">RF11_07189</name>
    <name evidence="3" type="ORF">RF11_07389</name>
</gene>
<evidence type="ECO:0000313" key="2">
    <source>
        <dbReference type="EMBL" id="KII62481.1"/>
    </source>
</evidence>
<dbReference type="EMBL" id="JWZT01003537">
    <property type="protein sequence ID" value="KII66396.1"/>
    <property type="molecule type" value="Genomic_DNA"/>
</dbReference>
<accession>A0A0C2MGU5</accession>
<protein>
    <submittedName>
        <fullName evidence="3">Uncharacterized protein</fullName>
    </submittedName>
</protein>
<comment type="caution">
    <text evidence="3">The sequence shown here is derived from an EMBL/GenBank/DDBJ whole genome shotgun (WGS) entry which is preliminary data.</text>
</comment>
<dbReference type="EMBL" id="JWZT01004970">
    <property type="protein sequence ID" value="KII62481.1"/>
    <property type="molecule type" value="Genomic_DNA"/>
</dbReference>
<keyword evidence="4" id="KW-1185">Reference proteome</keyword>
<dbReference type="AlphaFoldDB" id="A0A0C2MGU5"/>
<name>A0A0C2MGU5_THEKT</name>
<proteinExistence type="predicted"/>
<evidence type="ECO:0000313" key="4">
    <source>
        <dbReference type="Proteomes" id="UP000031668"/>
    </source>
</evidence>
<evidence type="ECO:0000256" key="1">
    <source>
        <dbReference type="SAM" id="MobiDB-lite"/>
    </source>
</evidence>
<organism evidence="3 4">
    <name type="scientific">Thelohanellus kitauei</name>
    <name type="common">Myxosporean</name>
    <dbReference type="NCBI Taxonomy" id="669202"/>
    <lineage>
        <taxon>Eukaryota</taxon>
        <taxon>Metazoa</taxon>
        <taxon>Cnidaria</taxon>
        <taxon>Myxozoa</taxon>
        <taxon>Myxosporea</taxon>
        <taxon>Bivalvulida</taxon>
        <taxon>Platysporina</taxon>
        <taxon>Myxobolidae</taxon>
        <taxon>Thelohanellus</taxon>
    </lineage>
</organism>
<evidence type="ECO:0000313" key="3">
    <source>
        <dbReference type="EMBL" id="KII66396.1"/>
    </source>
</evidence>
<dbReference type="Proteomes" id="UP000031668">
    <property type="component" value="Unassembled WGS sequence"/>
</dbReference>
<reference evidence="3 4" key="1">
    <citation type="journal article" date="2014" name="Genome Biol. Evol.">
        <title>The genome of the myxosporean Thelohanellus kitauei shows adaptations to nutrient acquisition within its fish host.</title>
        <authorList>
            <person name="Yang Y."/>
            <person name="Xiong J."/>
            <person name="Zhou Z."/>
            <person name="Huo F."/>
            <person name="Miao W."/>
            <person name="Ran C."/>
            <person name="Liu Y."/>
            <person name="Zhang J."/>
            <person name="Feng J."/>
            <person name="Wang M."/>
            <person name="Wang M."/>
            <person name="Wang L."/>
            <person name="Yao B."/>
        </authorList>
    </citation>
    <scope>NUCLEOTIDE SEQUENCE [LARGE SCALE GENOMIC DNA]</scope>
    <source>
        <strain evidence="3">Wuqing</strain>
    </source>
</reference>
<feature type="region of interest" description="Disordered" evidence="1">
    <location>
        <begin position="22"/>
        <end position="45"/>
    </location>
</feature>
<sequence>MKLNSYKDDSLTNFIEKAATEPINIDLGPPKQTKKPKPKTTPQALTKSAANKLLDAKNVPFLYNRDLYYHCAVCNRCWFVAGRDSCGRLQDKEEKMNSSQRYQN</sequence>